<dbReference type="OrthoDB" id="9794834at2"/>
<organism evidence="3 4">
    <name type="scientific">Marinospirillum celere</name>
    <dbReference type="NCBI Taxonomy" id="1122252"/>
    <lineage>
        <taxon>Bacteria</taxon>
        <taxon>Pseudomonadati</taxon>
        <taxon>Pseudomonadota</taxon>
        <taxon>Gammaproteobacteria</taxon>
        <taxon>Oceanospirillales</taxon>
        <taxon>Oceanospirillaceae</taxon>
        <taxon>Marinospirillum</taxon>
    </lineage>
</organism>
<dbReference type="SMART" id="SM00530">
    <property type="entry name" value="HTH_XRE"/>
    <property type="match status" value="1"/>
</dbReference>
<dbReference type="Gene3D" id="1.10.260.40">
    <property type="entry name" value="lambda repressor-like DNA-binding domains"/>
    <property type="match status" value="1"/>
</dbReference>
<dbReference type="InterPro" id="IPR010982">
    <property type="entry name" value="Lambda_DNA-bd_dom_sf"/>
</dbReference>
<sequence length="356" mass="39840">MIGERILRARKAAGLSLRALADQIGVSQTTINKYEKGNLVPSSGQLIKLSKALSVRSEYFFRPVKVELKGVEYRKRSTTPKKILAQIEADVLDQAERWTSLVSLYPKAPVKKFASPQGLPKLISQLTQIEAVANTVREAWELGLNPIPDMIDMLESRGILVIVTSIEVNQKLDGLAASVNGTPVIVVSKHWPGDRQRFTLAHELGHLLLHGRLDESIDEEKACNRFAGAFLLPQKSTLQRLGGHRSHLEPQELYMLKHEFGLSMMGCLIRANQCKIISDAEKQKMIRIFSSKGWRTKEPGDPYPCEETYLYRQLVYRALAEDYLAESKAAELLCISTSALRKERKLGGMDATATDQ</sequence>
<dbReference type="SUPFAM" id="SSF47413">
    <property type="entry name" value="lambda repressor-like DNA-binding domains"/>
    <property type="match status" value="1"/>
</dbReference>
<dbReference type="GO" id="GO:0003677">
    <property type="term" value="F:DNA binding"/>
    <property type="evidence" value="ECO:0007669"/>
    <property type="project" value="InterPro"/>
</dbReference>
<dbReference type="Gene3D" id="1.10.10.2910">
    <property type="match status" value="1"/>
</dbReference>
<dbReference type="Proteomes" id="UP000199058">
    <property type="component" value="Unassembled WGS sequence"/>
</dbReference>
<protein>
    <submittedName>
        <fullName evidence="3">Zn-dependent peptidase ImmA, M78 family</fullName>
    </submittedName>
</protein>
<dbReference type="PANTHER" id="PTHR43236">
    <property type="entry name" value="ANTITOXIN HIGA1"/>
    <property type="match status" value="1"/>
</dbReference>
<dbReference type="PROSITE" id="PS50943">
    <property type="entry name" value="HTH_CROC1"/>
    <property type="match status" value="1"/>
</dbReference>
<evidence type="ECO:0000259" key="2">
    <source>
        <dbReference type="PROSITE" id="PS50943"/>
    </source>
</evidence>
<dbReference type="PANTHER" id="PTHR43236:SF1">
    <property type="entry name" value="BLL7220 PROTEIN"/>
    <property type="match status" value="1"/>
</dbReference>
<dbReference type="Pfam" id="PF01381">
    <property type="entry name" value="HTH_3"/>
    <property type="match status" value="1"/>
</dbReference>
<gene>
    <name evidence="3" type="ORF">SAMN05660443_2313</name>
</gene>
<feature type="domain" description="HTH cro/C1-type" evidence="2">
    <location>
        <begin position="6"/>
        <end position="60"/>
    </location>
</feature>
<dbReference type="InterPro" id="IPR010359">
    <property type="entry name" value="IrrE_HExxH"/>
</dbReference>
<dbReference type="EMBL" id="FOLH01000004">
    <property type="protein sequence ID" value="SFC33225.1"/>
    <property type="molecule type" value="Genomic_DNA"/>
</dbReference>
<reference evidence="3 4" key="1">
    <citation type="submission" date="2016-10" db="EMBL/GenBank/DDBJ databases">
        <authorList>
            <person name="de Groot N.N."/>
        </authorList>
    </citation>
    <scope>NUCLEOTIDE SEQUENCE [LARGE SCALE GENOMIC DNA]</scope>
    <source>
        <strain evidence="3 4">DSM 18438</strain>
    </source>
</reference>
<name>A0A1I1IAY5_9GAMM</name>
<comment type="similarity">
    <text evidence="1">Belongs to the short-chain fatty acyl-CoA assimilation regulator (ScfR) family.</text>
</comment>
<accession>A0A1I1IAY5</accession>
<dbReference type="RefSeq" id="WP_091963693.1">
    <property type="nucleotide sequence ID" value="NZ_FOLH01000004.1"/>
</dbReference>
<dbReference type="InterPro" id="IPR001387">
    <property type="entry name" value="Cro/C1-type_HTH"/>
</dbReference>
<dbReference type="InterPro" id="IPR052345">
    <property type="entry name" value="Rad_response_metalloprotease"/>
</dbReference>
<dbReference type="CDD" id="cd00093">
    <property type="entry name" value="HTH_XRE"/>
    <property type="match status" value="1"/>
</dbReference>
<evidence type="ECO:0000313" key="4">
    <source>
        <dbReference type="Proteomes" id="UP000199058"/>
    </source>
</evidence>
<dbReference type="AlphaFoldDB" id="A0A1I1IAY5"/>
<evidence type="ECO:0000256" key="1">
    <source>
        <dbReference type="ARBA" id="ARBA00007227"/>
    </source>
</evidence>
<evidence type="ECO:0000313" key="3">
    <source>
        <dbReference type="EMBL" id="SFC33225.1"/>
    </source>
</evidence>
<keyword evidence="4" id="KW-1185">Reference proteome</keyword>
<proteinExistence type="inferred from homology"/>
<dbReference type="Pfam" id="PF06114">
    <property type="entry name" value="Peptidase_M78"/>
    <property type="match status" value="1"/>
</dbReference>
<dbReference type="STRING" id="1122252.SAMN05660443_2313"/>